<dbReference type="Proteomes" id="UP000816034">
    <property type="component" value="Unassembled WGS sequence"/>
</dbReference>
<dbReference type="Gene3D" id="2.120.10.30">
    <property type="entry name" value="TolB, C-terminal domain"/>
    <property type="match status" value="1"/>
</dbReference>
<keyword evidence="4" id="KW-1185">Reference proteome</keyword>
<evidence type="ECO:0000256" key="2">
    <source>
        <dbReference type="PROSITE-ProRule" id="PRU00504"/>
    </source>
</evidence>
<evidence type="ECO:0000313" key="4">
    <source>
        <dbReference type="Proteomes" id="UP000816034"/>
    </source>
</evidence>
<dbReference type="PANTHER" id="PTHR24104">
    <property type="entry name" value="E3 UBIQUITIN-PROTEIN LIGASE NHLRC1-RELATED"/>
    <property type="match status" value="1"/>
</dbReference>
<keyword evidence="1" id="KW-0677">Repeat</keyword>
<dbReference type="InterPro" id="IPR011042">
    <property type="entry name" value="6-blade_b-propeller_TolB-like"/>
</dbReference>
<accession>A0AA88KIP6</accession>
<dbReference type="PROSITE" id="PS51125">
    <property type="entry name" value="NHL"/>
    <property type="match status" value="1"/>
</dbReference>
<protein>
    <submittedName>
        <fullName evidence="3">Uncharacterized protein</fullName>
    </submittedName>
</protein>
<dbReference type="PANTHER" id="PTHR24104:SF25">
    <property type="entry name" value="PROTEIN LIN-41"/>
    <property type="match status" value="1"/>
</dbReference>
<evidence type="ECO:0000313" key="3">
    <source>
        <dbReference type="EMBL" id="KAG2379108.1"/>
    </source>
</evidence>
<dbReference type="GO" id="GO:0061630">
    <property type="term" value="F:ubiquitin protein ligase activity"/>
    <property type="evidence" value="ECO:0007669"/>
    <property type="project" value="TreeGrafter"/>
</dbReference>
<name>A0AA88KIP6_NAELO</name>
<dbReference type="GO" id="GO:0008270">
    <property type="term" value="F:zinc ion binding"/>
    <property type="evidence" value="ECO:0007669"/>
    <property type="project" value="UniProtKB-KW"/>
</dbReference>
<dbReference type="InterPro" id="IPR001258">
    <property type="entry name" value="NHL_repeat"/>
</dbReference>
<dbReference type="RefSeq" id="XP_044546370.1">
    <property type="nucleotide sequence ID" value="XM_044697745.1"/>
</dbReference>
<sequence>MNHDALILGNKDTIFKFDLEKLIQASMDQTNCDPIWSTFTRANPLGIAILRQERALQPNIIFMVLCLEEGNYLTLFNSETGKILKEKCITDMVHKPCGVAFTDENDLIVTETSYGRDKIVILSICGSIEEWKVKTVIGKSGDQDGEFKCPVSVVYDRASRNIIVSDMFRIQVFTKDGVFVKSFNDDLKNMESELCLPTGMCLNELTGELFVCEHGNNAVHIFV</sequence>
<comment type="caution">
    <text evidence="3">The sequence shown here is derived from an EMBL/GenBank/DDBJ whole genome shotgun (WGS) entry which is preliminary data.</text>
</comment>
<proteinExistence type="predicted"/>
<evidence type="ECO:0000256" key="1">
    <source>
        <dbReference type="ARBA" id="ARBA00022737"/>
    </source>
</evidence>
<dbReference type="GO" id="GO:0043161">
    <property type="term" value="P:proteasome-mediated ubiquitin-dependent protein catabolic process"/>
    <property type="evidence" value="ECO:0007669"/>
    <property type="project" value="TreeGrafter"/>
</dbReference>
<dbReference type="SUPFAM" id="SSF63825">
    <property type="entry name" value="YWTD domain"/>
    <property type="match status" value="1"/>
</dbReference>
<organism evidence="3 4">
    <name type="scientific">Naegleria lovaniensis</name>
    <name type="common">Amoeba</name>
    <dbReference type="NCBI Taxonomy" id="51637"/>
    <lineage>
        <taxon>Eukaryota</taxon>
        <taxon>Discoba</taxon>
        <taxon>Heterolobosea</taxon>
        <taxon>Tetramitia</taxon>
        <taxon>Eutetramitia</taxon>
        <taxon>Vahlkampfiidae</taxon>
        <taxon>Naegleria</taxon>
    </lineage>
</organism>
<feature type="repeat" description="NHL" evidence="2">
    <location>
        <begin position="134"/>
        <end position="176"/>
    </location>
</feature>
<dbReference type="InterPro" id="IPR050952">
    <property type="entry name" value="TRIM-NHL_E3_ligases"/>
</dbReference>
<reference evidence="3 4" key="1">
    <citation type="journal article" date="2018" name="BMC Genomics">
        <title>The genome of Naegleria lovaniensis, the basis for a comparative approach to unravel pathogenicity factors of the human pathogenic amoeba N. fowleri.</title>
        <authorList>
            <person name="Liechti N."/>
            <person name="Schurch N."/>
            <person name="Bruggmann R."/>
            <person name="Wittwer M."/>
        </authorList>
    </citation>
    <scope>NUCLEOTIDE SEQUENCE [LARGE SCALE GENOMIC DNA]</scope>
    <source>
        <strain evidence="3 4">ATCC 30569</strain>
    </source>
</reference>
<dbReference type="EMBL" id="PYSW02000030">
    <property type="protein sequence ID" value="KAG2379108.1"/>
    <property type="molecule type" value="Genomic_DNA"/>
</dbReference>
<dbReference type="AlphaFoldDB" id="A0AA88KIP6"/>
<dbReference type="GeneID" id="68100200"/>
<dbReference type="GO" id="GO:0000209">
    <property type="term" value="P:protein polyubiquitination"/>
    <property type="evidence" value="ECO:0007669"/>
    <property type="project" value="TreeGrafter"/>
</dbReference>
<gene>
    <name evidence="3" type="ORF">C9374_007746</name>
</gene>